<keyword evidence="1" id="KW-0812">Transmembrane</keyword>
<name>A0A1I7TXS7_9PELO</name>
<protein>
    <submittedName>
        <fullName evidence="3">Serpentine receptor class gamma</fullName>
    </submittedName>
</protein>
<organism evidence="2 3">
    <name type="scientific">Caenorhabditis tropicalis</name>
    <dbReference type="NCBI Taxonomy" id="1561998"/>
    <lineage>
        <taxon>Eukaryota</taxon>
        <taxon>Metazoa</taxon>
        <taxon>Ecdysozoa</taxon>
        <taxon>Nematoda</taxon>
        <taxon>Chromadorea</taxon>
        <taxon>Rhabditida</taxon>
        <taxon>Rhabditina</taxon>
        <taxon>Rhabditomorpha</taxon>
        <taxon>Rhabditoidea</taxon>
        <taxon>Rhabditidae</taxon>
        <taxon>Peloderinae</taxon>
        <taxon>Caenorhabditis</taxon>
    </lineage>
</organism>
<dbReference type="AlphaFoldDB" id="A0A1I7TXS7"/>
<keyword evidence="2" id="KW-1185">Reference proteome</keyword>
<dbReference type="Pfam" id="PF10318">
    <property type="entry name" value="7TM_GPCR_Srh"/>
    <property type="match status" value="1"/>
</dbReference>
<evidence type="ECO:0000313" key="3">
    <source>
        <dbReference type="WBParaSite" id="Csp11.Scaffold629.g12862.t1"/>
    </source>
</evidence>
<dbReference type="STRING" id="1561998.A0A1I7TXS7"/>
<feature type="transmembrane region" description="Helical" evidence="1">
    <location>
        <begin position="25"/>
        <end position="47"/>
    </location>
</feature>
<dbReference type="InterPro" id="IPR019422">
    <property type="entry name" value="7TM_GPCR_serpentine_rcpt_Srh"/>
</dbReference>
<dbReference type="Proteomes" id="UP000095282">
    <property type="component" value="Unplaced"/>
</dbReference>
<proteinExistence type="predicted"/>
<evidence type="ECO:0000256" key="1">
    <source>
        <dbReference type="SAM" id="Phobius"/>
    </source>
</evidence>
<evidence type="ECO:0000313" key="2">
    <source>
        <dbReference type="Proteomes" id="UP000095282"/>
    </source>
</evidence>
<dbReference type="WBParaSite" id="Csp11.Scaffold629.g12862.t1">
    <property type="protein sequence ID" value="Csp11.Scaffold629.g12862.t1"/>
    <property type="gene ID" value="Csp11.Scaffold629.g12862"/>
</dbReference>
<feature type="transmembrane region" description="Helical" evidence="1">
    <location>
        <begin position="67"/>
        <end position="87"/>
    </location>
</feature>
<keyword evidence="1" id="KW-0472">Membrane</keyword>
<accession>A0A1I7TXS7</accession>
<sequence>MTLFAVPYALFPAMAGYGLGVLDSPGLFFYLVVTIITSTSTSVVAVFENRYFVLFGEHTWWKYVRKFFIAGSYIMVPLYFLPAQFLISEQESARIIVWESLGCQPEIPAHRELFVLSTDQIVPGYSIVVAEGVPSVEVATFAFLNLYCLLFKKTSPTLSVRTMKMQKKLVVALAIQVKE</sequence>
<reference evidence="3" key="1">
    <citation type="submission" date="2016-11" db="UniProtKB">
        <authorList>
            <consortium name="WormBaseParasite"/>
        </authorList>
    </citation>
    <scope>IDENTIFICATION</scope>
</reference>
<dbReference type="eggNOG" id="ENOG502TGZZ">
    <property type="taxonomic scope" value="Eukaryota"/>
</dbReference>
<keyword evidence="1" id="KW-1133">Transmembrane helix</keyword>